<evidence type="ECO:0000256" key="2">
    <source>
        <dbReference type="ARBA" id="ARBA00022617"/>
    </source>
</evidence>
<evidence type="ECO:0000256" key="6">
    <source>
        <dbReference type="ARBA" id="ARBA00023014"/>
    </source>
</evidence>
<dbReference type="EMBL" id="JANTHZ010000006">
    <property type="protein sequence ID" value="MCS0496378.1"/>
    <property type="molecule type" value="Genomic_DNA"/>
</dbReference>
<dbReference type="SUPFAM" id="SSF56014">
    <property type="entry name" value="Nitrite and sulphite reductase 4Fe-4S domain-like"/>
    <property type="match status" value="1"/>
</dbReference>
<dbReference type="InterPro" id="IPR036136">
    <property type="entry name" value="Nit/Sulf_reduc_fer-like_dom_sf"/>
</dbReference>
<sequence>MSAVPARAMEMSADAAAMRRGACPSLPEPMPTGDGLLARLQPAAPLTPDQLAGLARLACECGNGIVEVTARGKLQLRGLTAESAARLPAGVDALGIVPVGGFPVETGALAGLDPAEAFDPRPLAQAISEGAAGLVPRLAPKVSVVVDGGGTLHPGALKADIALTAGGRGRVLVRLAGLVAGEVARERAAEVTVGLLARLAGHGATARMDGMVRQEGMARLRAAFGLDAVPEPHRPPAEPVGLHALNDGSFAFGIAPPFGQATAGALERLTDAVRASGARHVEPAAGRALLIVGLARGAAELLAREAAALGFIVDPSDPLRRVAACPGAPACASARIETRALATALAPLLAGSGMGGELHVSGCAKGCAHPARAALTIVGLDAGAGIVVEGTPRDAPARIVPLGRLDAELRELLARDVMEDEFLKKDPA</sequence>
<dbReference type="EC" id="1.14.13.83" evidence="8"/>
<evidence type="ECO:0000256" key="5">
    <source>
        <dbReference type="ARBA" id="ARBA00023004"/>
    </source>
</evidence>
<dbReference type="Gene3D" id="3.90.480.20">
    <property type="match status" value="1"/>
</dbReference>
<evidence type="ECO:0000256" key="4">
    <source>
        <dbReference type="ARBA" id="ARBA00023002"/>
    </source>
</evidence>
<dbReference type="SUPFAM" id="SSF55124">
    <property type="entry name" value="Nitrite/Sulfite reductase N-terminal domain-like"/>
    <property type="match status" value="2"/>
</dbReference>
<gene>
    <name evidence="8" type="primary">cobG</name>
    <name evidence="8" type="ORF">NVS89_14835</name>
</gene>
<dbReference type="InterPro" id="IPR045854">
    <property type="entry name" value="NO2/SO3_Rdtase_4Fe4S_sf"/>
</dbReference>
<dbReference type="RefSeq" id="WP_258733533.1">
    <property type="nucleotide sequence ID" value="NZ_JANTHZ010000006.1"/>
</dbReference>
<feature type="domain" description="Nitrite/Sulfite reductase ferredoxin-like" evidence="7">
    <location>
        <begin position="30"/>
        <end position="87"/>
    </location>
</feature>
<dbReference type="GO" id="GO:0051539">
    <property type="term" value="F:4 iron, 4 sulfur cluster binding"/>
    <property type="evidence" value="ECO:0007669"/>
    <property type="project" value="UniProtKB-KW"/>
</dbReference>
<comment type="caution">
    <text evidence="8">The sequence shown here is derived from an EMBL/GenBank/DDBJ whole genome shotgun (WGS) entry which is preliminary data.</text>
</comment>
<keyword evidence="6" id="KW-0411">Iron-sulfur</keyword>
<name>A0A9X2PM86_9HYPH</name>
<dbReference type="AlphaFoldDB" id="A0A9X2PM86"/>
<keyword evidence="3" id="KW-0479">Metal-binding</keyword>
<dbReference type="NCBIfam" id="TIGR02435">
    <property type="entry name" value="CobG"/>
    <property type="match status" value="1"/>
</dbReference>
<dbReference type="InterPro" id="IPR051329">
    <property type="entry name" value="NIR_SIR_4Fe-4S"/>
</dbReference>
<dbReference type="InterPro" id="IPR005117">
    <property type="entry name" value="NiRdtase/SiRdtase_haem-b_fer"/>
</dbReference>
<evidence type="ECO:0000256" key="3">
    <source>
        <dbReference type="ARBA" id="ARBA00022723"/>
    </source>
</evidence>
<keyword evidence="9" id="KW-1185">Reference proteome</keyword>
<dbReference type="GO" id="GO:0046872">
    <property type="term" value="F:metal ion binding"/>
    <property type="evidence" value="ECO:0007669"/>
    <property type="project" value="UniProtKB-KW"/>
</dbReference>
<keyword evidence="2" id="KW-0349">Heme</keyword>
<evidence type="ECO:0000313" key="9">
    <source>
        <dbReference type="Proteomes" id="UP001151088"/>
    </source>
</evidence>
<reference evidence="8" key="1">
    <citation type="submission" date="2022-08" db="EMBL/GenBank/DDBJ databases">
        <authorList>
            <person name="Li F."/>
        </authorList>
    </citation>
    <scope>NUCLEOTIDE SEQUENCE</scope>
    <source>
        <strain evidence="8">MQZ15Z-1</strain>
    </source>
</reference>
<organism evidence="8 9">
    <name type="scientific">Ancylobacter mangrovi</name>
    <dbReference type="NCBI Taxonomy" id="2972472"/>
    <lineage>
        <taxon>Bacteria</taxon>
        <taxon>Pseudomonadati</taxon>
        <taxon>Pseudomonadota</taxon>
        <taxon>Alphaproteobacteria</taxon>
        <taxon>Hyphomicrobiales</taxon>
        <taxon>Xanthobacteraceae</taxon>
        <taxon>Ancylobacter</taxon>
    </lineage>
</organism>
<keyword evidence="1" id="KW-0004">4Fe-4S</keyword>
<evidence type="ECO:0000256" key="1">
    <source>
        <dbReference type="ARBA" id="ARBA00022485"/>
    </source>
</evidence>
<dbReference type="Gene3D" id="3.90.480.10">
    <property type="entry name" value="Sulfite Reductase Hemoprotein,Domain 2"/>
    <property type="match status" value="1"/>
</dbReference>
<dbReference type="PANTHER" id="PTHR32439:SF9">
    <property type="entry name" value="BLR3264 PROTEIN"/>
    <property type="match status" value="1"/>
</dbReference>
<proteinExistence type="predicted"/>
<dbReference type="InterPro" id="IPR012798">
    <property type="entry name" value="Cbl_synth_CobG-like"/>
</dbReference>
<dbReference type="Pfam" id="PF03460">
    <property type="entry name" value="NIR_SIR_ferr"/>
    <property type="match status" value="1"/>
</dbReference>
<evidence type="ECO:0000313" key="8">
    <source>
        <dbReference type="EMBL" id="MCS0496378.1"/>
    </source>
</evidence>
<dbReference type="Gene3D" id="3.30.413.10">
    <property type="entry name" value="Sulfite Reductase Hemoprotein, domain 1"/>
    <property type="match status" value="1"/>
</dbReference>
<keyword evidence="4 8" id="KW-0560">Oxidoreductase</keyword>
<dbReference type="PANTHER" id="PTHR32439">
    <property type="entry name" value="FERREDOXIN--NITRITE REDUCTASE, CHLOROPLASTIC"/>
    <property type="match status" value="1"/>
</dbReference>
<dbReference type="GO" id="GO:0043818">
    <property type="term" value="F:precorrin-3B synthase activity"/>
    <property type="evidence" value="ECO:0007669"/>
    <property type="project" value="UniProtKB-EC"/>
</dbReference>
<protein>
    <submittedName>
        <fullName evidence="8">Precorrin-3B synthase</fullName>
        <ecNumber evidence="8">1.14.13.83</ecNumber>
    </submittedName>
</protein>
<dbReference type="Proteomes" id="UP001151088">
    <property type="component" value="Unassembled WGS sequence"/>
</dbReference>
<evidence type="ECO:0000259" key="7">
    <source>
        <dbReference type="Pfam" id="PF03460"/>
    </source>
</evidence>
<keyword evidence="5" id="KW-0408">Iron</keyword>
<accession>A0A9X2PM86</accession>